<name>A0A1E5RMB2_9ASCO</name>
<reference evidence="5" key="1">
    <citation type="journal article" date="2016" name="Genome Announc.">
        <title>Genome sequences of three species of Hanseniaspora isolated from spontaneous wine fermentations.</title>
        <authorList>
            <person name="Sternes P.R."/>
            <person name="Lee D."/>
            <person name="Kutyna D.R."/>
            <person name="Borneman A.R."/>
        </authorList>
    </citation>
    <scope>NUCLEOTIDE SEQUENCE [LARGE SCALE GENOMIC DNA]</scope>
    <source>
        <strain evidence="5">AWRI3578</strain>
    </source>
</reference>
<dbReference type="PANTHER" id="PTHR31315">
    <property type="entry name" value="PROTEIN SIP5"/>
    <property type="match status" value="1"/>
</dbReference>
<gene>
    <name evidence="4" type="ORF">AWRI3578_g1984</name>
</gene>
<comment type="similarity">
    <text evidence="1">Belongs to the SIP5 family.</text>
</comment>
<dbReference type="CDD" id="cd24139">
    <property type="entry name" value="SIP5-like"/>
    <property type="match status" value="1"/>
</dbReference>
<dbReference type="InterPro" id="IPR039301">
    <property type="entry name" value="Sip5/DA2"/>
</dbReference>
<evidence type="ECO:0000256" key="1">
    <source>
        <dbReference type="ARBA" id="ARBA00010402"/>
    </source>
</evidence>
<accession>A0A1E5RMB2</accession>
<feature type="compositionally biased region" description="Polar residues" evidence="3">
    <location>
        <begin position="49"/>
        <end position="67"/>
    </location>
</feature>
<comment type="caution">
    <text evidence="4">The sequence shown here is derived from an EMBL/GenBank/DDBJ whole genome shotgun (WGS) entry which is preliminary data.</text>
</comment>
<feature type="region of interest" description="Disordered" evidence="3">
    <location>
        <begin position="1"/>
        <end position="111"/>
    </location>
</feature>
<dbReference type="Proteomes" id="UP000095605">
    <property type="component" value="Unassembled WGS sequence"/>
</dbReference>
<feature type="compositionally biased region" description="Polar residues" evidence="3">
    <location>
        <begin position="98"/>
        <end position="111"/>
    </location>
</feature>
<dbReference type="GO" id="GO:0005737">
    <property type="term" value="C:cytoplasm"/>
    <property type="evidence" value="ECO:0007669"/>
    <property type="project" value="TreeGrafter"/>
</dbReference>
<evidence type="ECO:0000256" key="2">
    <source>
        <dbReference type="SAM" id="Coils"/>
    </source>
</evidence>
<keyword evidence="5" id="KW-1185">Reference proteome</keyword>
<feature type="compositionally biased region" description="Low complexity" evidence="3">
    <location>
        <begin position="75"/>
        <end position="89"/>
    </location>
</feature>
<organism evidence="4 5">
    <name type="scientific">Hanseniaspora opuntiae</name>
    <dbReference type="NCBI Taxonomy" id="211096"/>
    <lineage>
        <taxon>Eukaryota</taxon>
        <taxon>Fungi</taxon>
        <taxon>Dikarya</taxon>
        <taxon>Ascomycota</taxon>
        <taxon>Saccharomycotina</taxon>
        <taxon>Saccharomycetes</taxon>
        <taxon>Saccharomycodales</taxon>
        <taxon>Saccharomycodaceae</taxon>
        <taxon>Hanseniaspora</taxon>
    </lineage>
</organism>
<feature type="compositionally biased region" description="Low complexity" evidence="3">
    <location>
        <begin position="16"/>
        <end position="42"/>
    </location>
</feature>
<proteinExistence type="inferred from homology"/>
<dbReference type="InterPro" id="IPR003903">
    <property type="entry name" value="UIM_dom"/>
</dbReference>
<evidence type="ECO:0000313" key="5">
    <source>
        <dbReference type="Proteomes" id="UP000095605"/>
    </source>
</evidence>
<sequence length="502" mass="56938">MGNTASNFDESGHQRSPSFSNSSSSASTRKQSASISINSSNIHPESRSVRSQTLGQSPDSFSNNSASIAGRQRRSSSLVGSLLTGGSRRASLFKANPGNANDSKGKSSSVEKNLAKQNHFMNLVVKFDEIVDGGFLAPYGVHDDERKLDYNDKIVRQLIVDRRLQPFYIPLEDYDDYDYSDYELLKVLKSQLLHQPYPENPEKFEDVPGVKGLSMSQLSDNNNIETFVDQTLTKNEKKIQRKLIFSARLYKRKCVWQEQENERYSEAKRGLGSNIVMIPSDELYLSLYRNGEECPICFLYYPKNLNISRCCQQPICTECFVQIKRKEPHFKNNNGEITTDVENIRSEDIPDSSDALISECACCPYCATPNFGITYAPPPKQIRTGLGAELRPCEYRNKLKDNMVDKNSEQDTKLITSRPRTHSLPATHDSVVTSDSIRPDWEVNLLKTKMRLKKRFAKATTIHINNRLVSSEEEKKIEKLEEEMLEQAIKLSLQDNQAKVSQ</sequence>
<feature type="coiled-coil region" evidence="2">
    <location>
        <begin position="470"/>
        <end position="497"/>
    </location>
</feature>
<dbReference type="EMBL" id="LPNL01000004">
    <property type="protein sequence ID" value="OEJ88051.1"/>
    <property type="molecule type" value="Genomic_DNA"/>
</dbReference>
<dbReference type="PANTHER" id="PTHR31315:SF1">
    <property type="entry name" value="PROTEIN SIP5"/>
    <property type="match status" value="1"/>
</dbReference>
<protein>
    <submittedName>
        <fullName evidence="4">Protein SIP5</fullName>
    </submittedName>
</protein>
<dbReference type="AlphaFoldDB" id="A0A1E5RMB2"/>
<dbReference type="PROSITE" id="PS50330">
    <property type="entry name" value="UIM"/>
    <property type="match status" value="1"/>
</dbReference>
<evidence type="ECO:0000256" key="3">
    <source>
        <dbReference type="SAM" id="MobiDB-lite"/>
    </source>
</evidence>
<dbReference type="OrthoDB" id="21471at2759"/>
<keyword evidence="2" id="KW-0175">Coiled coil</keyword>
<evidence type="ECO:0000313" key="4">
    <source>
        <dbReference type="EMBL" id="OEJ88051.1"/>
    </source>
</evidence>